<evidence type="ECO:0000313" key="2">
    <source>
        <dbReference type="Proteomes" id="UP001056120"/>
    </source>
</evidence>
<reference evidence="2" key="1">
    <citation type="journal article" date="2022" name="Mol. Ecol. Resour.">
        <title>The genomes of chicory, endive, great burdock and yacon provide insights into Asteraceae palaeo-polyploidization history and plant inulin production.</title>
        <authorList>
            <person name="Fan W."/>
            <person name="Wang S."/>
            <person name="Wang H."/>
            <person name="Wang A."/>
            <person name="Jiang F."/>
            <person name="Liu H."/>
            <person name="Zhao H."/>
            <person name="Xu D."/>
            <person name="Zhang Y."/>
        </authorList>
    </citation>
    <scope>NUCLEOTIDE SEQUENCE [LARGE SCALE GENOMIC DNA]</scope>
    <source>
        <strain evidence="2">cv. Yunnan</strain>
    </source>
</reference>
<proteinExistence type="predicted"/>
<sequence>MQFLYIAIKNISFFFHNSYISTANFHHLDIKGAGYIIKSRLLKEDLLEFMNSIFGDEKPFMEILIWSLREHDCQKNKLLSGVYN</sequence>
<keyword evidence="2" id="KW-1185">Reference proteome</keyword>
<evidence type="ECO:0000313" key="1">
    <source>
        <dbReference type="EMBL" id="KAI3812189.1"/>
    </source>
</evidence>
<accession>A0ACB9IVZ6</accession>
<gene>
    <name evidence="1" type="ORF">L1987_16896</name>
</gene>
<comment type="caution">
    <text evidence="1">The sequence shown here is derived from an EMBL/GenBank/DDBJ whole genome shotgun (WGS) entry which is preliminary data.</text>
</comment>
<name>A0ACB9IVZ6_9ASTR</name>
<reference evidence="1 2" key="2">
    <citation type="journal article" date="2022" name="Mol. Ecol. Resour.">
        <title>The genomes of chicory, endive, great burdock and yacon provide insights into Asteraceae paleo-polyploidization history and plant inulin production.</title>
        <authorList>
            <person name="Fan W."/>
            <person name="Wang S."/>
            <person name="Wang H."/>
            <person name="Wang A."/>
            <person name="Jiang F."/>
            <person name="Liu H."/>
            <person name="Zhao H."/>
            <person name="Xu D."/>
            <person name="Zhang Y."/>
        </authorList>
    </citation>
    <scope>NUCLEOTIDE SEQUENCE [LARGE SCALE GENOMIC DNA]</scope>
    <source>
        <strain evidence="2">cv. Yunnan</strain>
        <tissue evidence="1">Leaves</tissue>
    </source>
</reference>
<dbReference type="Proteomes" id="UP001056120">
    <property type="component" value="Linkage Group LG06"/>
</dbReference>
<organism evidence="1 2">
    <name type="scientific">Smallanthus sonchifolius</name>
    <dbReference type="NCBI Taxonomy" id="185202"/>
    <lineage>
        <taxon>Eukaryota</taxon>
        <taxon>Viridiplantae</taxon>
        <taxon>Streptophyta</taxon>
        <taxon>Embryophyta</taxon>
        <taxon>Tracheophyta</taxon>
        <taxon>Spermatophyta</taxon>
        <taxon>Magnoliopsida</taxon>
        <taxon>eudicotyledons</taxon>
        <taxon>Gunneridae</taxon>
        <taxon>Pentapetalae</taxon>
        <taxon>asterids</taxon>
        <taxon>campanulids</taxon>
        <taxon>Asterales</taxon>
        <taxon>Asteraceae</taxon>
        <taxon>Asteroideae</taxon>
        <taxon>Heliantheae alliance</taxon>
        <taxon>Millerieae</taxon>
        <taxon>Smallanthus</taxon>
    </lineage>
</organism>
<dbReference type="EMBL" id="CM042023">
    <property type="protein sequence ID" value="KAI3812189.1"/>
    <property type="molecule type" value="Genomic_DNA"/>
</dbReference>
<protein>
    <submittedName>
        <fullName evidence="1">Uncharacterized protein</fullName>
    </submittedName>
</protein>